<evidence type="ECO:0000313" key="1">
    <source>
        <dbReference type="EMBL" id="GMS79359.1"/>
    </source>
</evidence>
<protein>
    <submittedName>
        <fullName evidence="1">Uncharacterized protein</fullName>
    </submittedName>
</protein>
<feature type="non-terminal residue" evidence="1">
    <location>
        <position position="1"/>
    </location>
</feature>
<reference evidence="1" key="1">
    <citation type="submission" date="2023-10" db="EMBL/GenBank/DDBJ databases">
        <title>Genome assembly of Pristionchus species.</title>
        <authorList>
            <person name="Yoshida K."/>
            <person name="Sommer R.J."/>
        </authorList>
    </citation>
    <scope>NUCLEOTIDE SEQUENCE</scope>
    <source>
        <strain evidence="1">RS0144</strain>
    </source>
</reference>
<dbReference type="Proteomes" id="UP001432027">
    <property type="component" value="Unassembled WGS sequence"/>
</dbReference>
<dbReference type="EMBL" id="BTSX01000001">
    <property type="protein sequence ID" value="GMS79359.1"/>
    <property type="molecule type" value="Genomic_DNA"/>
</dbReference>
<comment type="caution">
    <text evidence="1">The sequence shown here is derived from an EMBL/GenBank/DDBJ whole genome shotgun (WGS) entry which is preliminary data.</text>
</comment>
<organism evidence="1 2">
    <name type="scientific">Pristionchus entomophagus</name>
    <dbReference type="NCBI Taxonomy" id="358040"/>
    <lineage>
        <taxon>Eukaryota</taxon>
        <taxon>Metazoa</taxon>
        <taxon>Ecdysozoa</taxon>
        <taxon>Nematoda</taxon>
        <taxon>Chromadorea</taxon>
        <taxon>Rhabditida</taxon>
        <taxon>Rhabditina</taxon>
        <taxon>Diplogasteromorpha</taxon>
        <taxon>Diplogasteroidea</taxon>
        <taxon>Neodiplogasteridae</taxon>
        <taxon>Pristionchus</taxon>
    </lineage>
</organism>
<gene>
    <name evidence="1" type="ORF">PENTCL1PPCAC_1534</name>
</gene>
<proteinExistence type="predicted"/>
<accession>A0AAV5SH40</accession>
<name>A0AAV5SH40_9BILA</name>
<sequence>DCWRVSNPSDSRSSMREFFIGNARDLTDFFSVDYENPLSRVGVITESSGRIDCLISSSWQSGRFVVDERSLGKVRLGERMHRIGIDFSLHWRIMKALMEFDEARKELMRVRTMSSIHLTNVNNI</sequence>
<evidence type="ECO:0000313" key="2">
    <source>
        <dbReference type="Proteomes" id="UP001432027"/>
    </source>
</evidence>
<keyword evidence="2" id="KW-1185">Reference proteome</keyword>
<dbReference type="AlphaFoldDB" id="A0AAV5SH40"/>